<evidence type="ECO:0000313" key="2">
    <source>
        <dbReference type="EMBL" id="MXR19748.1"/>
    </source>
</evidence>
<comment type="caution">
    <text evidence="2">The sequence shown here is derived from an EMBL/GenBank/DDBJ whole genome shotgun (WGS) entry which is preliminary data.</text>
</comment>
<dbReference type="OrthoDB" id="197139at2157"/>
<keyword evidence="3" id="KW-1185">Reference proteome</keyword>
<sequence>MTALDENTKTAAVLAACEHARQDRRAKEQALAHPDMTPELAEILSTSAIQLHYEITATVDTA</sequence>
<accession>A0A6B0SE72</accession>
<dbReference type="InterPro" id="IPR056109">
    <property type="entry name" value="DUF7692"/>
</dbReference>
<proteinExistence type="predicted"/>
<organism evidence="2 3">
    <name type="scientific">Halobacterium bonnevillei</name>
    <dbReference type="NCBI Taxonomy" id="2692200"/>
    <lineage>
        <taxon>Archaea</taxon>
        <taxon>Methanobacteriati</taxon>
        <taxon>Methanobacteriota</taxon>
        <taxon>Stenosarchaea group</taxon>
        <taxon>Halobacteria</taxon>
        <taxon>Halobacteriales</taxon>
        <taxon>Halobacteriaceae</taxon>
        <taxon>Halobacterium</taxon>
    </lineage>
</organism>
<feature type="domain" description="DUF7692" evidence="1">
    <location>
        <begin position="2"/>
        <end position="37"/>
    </location>
</feature>
<dbReference type="Pfam" id="PF24743">
    <property type="entry name" value="DUF7692"/>
    <property type="match status" value="1"/>
</dbReference>
<gene>
    <name evidence="2" type="ORF">GRX66_03690</name>
</gene>
<evidence type="ECO:0000313" key="3">
    <source>
        <dbReference type="Proteomes" id="UP000471521"/>
    </source>
</evidence>
<evidence type="ECO:0000259" key="1">
    <source>
        <dbReference type="Pfam" id="PF24743"/>
    </source>
</evidence>
<protein>
    <recommendedName>
        <fullName evidence="1">DUF7692 domain-containing protein</fullName>
    </recommendedName>
</protein>
<name>A0A6B0SE72_9EURY</name>
<dbReference type="Proteomes" id="UP000471521">
    <property type="component" value="Unassembled WGS sequence"/>
</dbReference>
<dbReference type="AlphaFoldDB" id="A0A6B0SE72"/>
<dbReference type="EMBL" id="WUUU01000014">
    <property type="protein sequence ID" value="MXR19748.1"/>
    <property type="molecule type" value="Genomic_DNA"/>
</dbReference>
<reference evidence="2 3" key="1">
    <citation type="submission" date="2019-12" db="EMBL/GenBank/DDBJ databases">
        <title>Isolation and characterization of three novel carbon monoxide-oxidizing members of Halobacteria from salione crusts and soils.</title>
        <authorList>
            <person name="Myers M.R."/>
            <person name="King G.M."/>
        </authorList>
    </citation>
    <scope>NUCLEOTIDE SEQUENCE [LARGE SCALE GENOMIC DNA]</scope>
    <source>
        <strain evidence="2 3">PCN9</strain>
    </source>
</reference>